<feature type="non-terminal residue" evidence="1">
    <location>
        <position position="1"/>
    </location>
</feature>
<gene>
    <name evidence="1" type="ORF">J1605_014581</name>
</gene>
<dbReference type="EMBL" id="JAIQCJ010002315">
    <property type="protein sequence ID" value="KAJ8777198.1"/>
    <property type="molecule type" value="Genomic_DNA"/>
</dbReference>
<reference evidence="1 2" key="1">
    <citation type="submission" date="2022-11" db="EMBL/GenBank/DDBJ databases">
        <title>Whole genome sequence of Eschrichtius robustus ER-17-0199.</title>
        <authorList>
            <person name="Bruniche-Olsen A."/>
            <person name="Black A.N."/>
            <person name="Fields C.J."/>
            <person name="Walden K."/>
            <person name="Dewoody J.A."/>
        </authorList>
    </citation>
    <scope>NUCLEOTIDE SEQUENCE [LARGE SCALE GENOMIC DNA]</scope>
    <source>
        <strain evidence="1">ER-17-0199</strain>
        <tissue evidence="1">Blubber</tissue>
    </source>
</reference>
<organism evidence="1 2">
    <name type="scientific">Eschrichtius robustus</name>
    <name type="common">California gray whale</name>
    <name type="synonym">Eschrichtius gibbosus</name>
    <dbReference type="NCBI Taxonomy" id="9764"/>
    <lineage>
        <taxon>Eukaryota</taxon>
        <taxon>Metazoa</taxon>
        <taxon>Chordata</taxon>
        <taxon>Craniata</taxon>
        <taxon>Vertebrata</taxon>
        <taxon>Euteleostomi</taxon>
        <taxon>Mammalia</taxon>
        <taxon>Eutheria</taxon>
        <taxon>Laurasiatheria</taxon>
        <taxon>Artiodactyla</taxon>
        <taxon>Whippomorpha</taxon>
        <taxon>Cetacea</taxon>
        <taxon>Mysticeti</taxon>
        <taxon>Eschrichtiidae</taxon>
        <taxon>Eschrichtius</taxon>
    </lineage>
</organism>
<sequence>GLADAVVVTVLSSLCITAISIMKIIGDLLCSVQWPTSAPAQVKAATAASEYWSWDFQDGTVLPVQQRPGQPSLRTRRKAGQPLVTVAGRLQHLREAPSGGHPLPHHIPACLRSDYITYGNECHLCIESL</sequence>
<accession>A0AB34GBE9</accession>
<proteinExistence type="predicted"/>
<evidence type="ECO:0000313" key="2">
    <source>
        <dbReference type="Proteomes" id="UP001159641"/>
    </source>
</evidence>
<name>A0AB34GBE9_ESCRO</name>
<evidence type="ECO:0000313" key="1">
    <source>
        <dbReference type="EMBL" id="KAJ8777198.1"/>
    </source>
</evidence>
<dbReference type="AlphaFoldDB" id="A0AB34GBE9"/>
<keyword evidence="2" id="KW-1185">Reference proteome</keyword>
<comment type="caution">
    <text evidence="1">The sequence shown here is derived from an EMBL/GenBank/DDBJ whole genome shotgun (WGS) entry which is preliminary data.</text>
</comment>
<dbReference type="Proteomes" id="UP001159641">
    <property type="component" value="Unassembled WGS sequence"/>
</dbReference>
<protein>
    <submittedName>
        <fullName evidence="1">Uncharacterized protein</fullName>
    </submittedName>
</protein>